<dbReference type="OrthoDB" id="73273at2759"/>
<feature type="transmembrane region" description="Helical" evidence="5">
    <location>
        <begin position="192"/>
        <end position="219"/>
    </location>
</feature>
<dbReference type="PANTHER" id="PTHR31652:SF0">
    <property type="entry name" value="LIMR FAMILY PROTEIN DDB_G0283707-RELATED"/>
    <property type="match status" value="1"/>
</dbReference>
<dbReference type="Pfam" id="PF04791">
    <property type="entry name" value="LMBR1"/>
    <property type="match status" value="1"/>
</dbReference>
<name>A0A8J8T3J5_HALGN</name>
<evidence type="ECO:0000256" key="5">
    <source>
        <dbReference type="SAM" id="Phobius"/>
    </source>
</evidence>
<keyword evidence="2 5" id="KW-0812">Transmembrane</keyword>
<proteinExistence type="predicted"/>
<evidence type="ECO:0000256" key="4">
    <source>
        <dbReference type="ARBA" id="ARBA00023136"/>
    </source>
</evidence>
<evidence type="ECO:0000256" key="1">
    <source>
        <dbReference type="ARBA" id="ARBA00004141"/>
    </source>
</evidence>
<dbReference type="PANTHER" id="PTHR31652">
    <property type="entry name" value="LIMR FAMILY PROTEIN DDB_G0283707-RELATED"/>
    <property type="match status" value="1"/>
</dbReference>
<dbReference type="AlphaFoldDB" id="A0A8J8T3J5"/>
<dbReference type="Proteomes" id="UP000785679">
    <property type="component" value="Unassembled WGS sequence"/>
</dbReference>
<evidence type="ECO:0000256" key="3">
    <source>
        <dbReference type="ARBA" id="ARBA00022989"/>
    </source>
</evidence>
<feature type="transmembrane region" description="Helical" evidence="5">
    <location>
        <begin position="465"/>
        <end position="485"/>
    </location>
</feature>
<dbReference type="InterPro" id="IPR006876">
    <property type="entry name" value="LMBR1-like_membr_prot"/>
</dbReference>
<evidence type="ECO:0000313" key="7">
    <source>
        <dbReference type="Proteomes" id="UP000785679"/>
    </source>
</evidence>
<feature type="transmembrane region" description="Helical" evidence="5">
    <location>
        <begin position="316"/>
        <end position="343"/>
    </location>
</feature>
<keyword evidence="7" id="KW-1185">Reference proteome</keyword>
<dbReference type="GO" id="GO:0016020">
    <property type="term" value="C:membrane"/>
    <property type="evidence" value="ECO:0007669"/>
    <property type="project" value="UniProtKB-SubCell"/>
</dbReference>
<feature type="transmembrane region" description="Helical" evidence="5">
    <location>
        <begin position="6"/>
        <end position="26"/>
    </location>
</feature>
<reference evidence="6" key="1">
    <citation type="submission" date="2019-06" db="EMBL/GenBank/DDBJ databases">
        <authorList>
            <person name="Zheng W."/>
        </authorList>
    </citation>
    <scope>NUCLEOTIDE SEQUENCE</scope>
    <source>
        <strain evidence="6">QDHG01</strain>
    </source>
</reference>
<feature type="transmembrane region" description="Helical" evidence="5">
    <location>
        <begin position="411"/>
        <end position="432"/>
    </location>
</feature>
<feature type="transmembrane region" description="Helical" evidence="5">
    <location>
        <begin position="123"/>
        <end position="140"/>
    </location>
</feature>
<gene>
    <name evidence="6" type="ORF">FGO68_gene2656</name>
</gene>
<evidence type="ECO:0000256" key="2">
    <source>
        <dbReference type="ARBA" id="ARBA00022692"/>
    </source>
</evidence>
<organism evidence="6 7">
    <name type="scientific">Halteria grandinella</name>
    <dbReference type="NCBI Taxonomy" id="5974"/>
    <lineage>
        <taxon>Eukaryota</taxon>
        <taxon>Sar</taxon>
        <taxon>Alveolata</taxon>
        <taxon>Ciliophora</taxon>
        <taxon>Intramacronucleata</taxon>
        <taxon>Spirotrichea</taxon>
        <taxon>Stichotrichia</taxon>
        <taxon>Sporadotrichida</taxon>
        <taxon>Halteriidae</taxon>
        <taxon>Halteria</taxon>
    </lineage>
</organism>
<comment type="subcellular location">
    <subcellularLocation>
        <location evidence="1">Membrane</location>
        <topology evidence="1">Multi-pass membrane protein</topology>
    </subcellularLocation>
</comment>
<evidence type="ECO:0000313" key="6">
    <source>
        <dbReference type="EMBL" id="TNV80163.1"/>
    </source>
</evidence>
<feature type="transmembrane region" description="Helical" evidence="5">
    <location>
        <begin position="46"/>
        <end position="64"/>
    </location>
</feature>
<dbReference type="EMBL" id="RRYP01007892">
    <property type="protein sequence ID" value="TNV80163.1"/>
    <property type="molecule type" value="Genomic_DNA"/>
</dbReference>
<protein>
    <submittedName>
        <fullName evidence="6">Uncharacterized protein</fullName>
    </submittedName>
</protein>
<keyword evidence="3 5" id="KW-1133">Transmembrane helix</keyword>
<comment type="caution">
    <text evidence="6">The sequence shown here is derived from an EMBL/GenBank/DDBJ whole genome shotgun (WGS) entry which is preliminary data.</text>
</comment>
<feature type="transmembrane region" description="Helical" evidence="5">
    <location>
        <begin position="79"/>
        <end position="103"/>
    </location>
</feature>
<accession>A0A8J8T3J5</accession>
<sequence>MAFVDPFLLVVTLVMSCILIIGNLYFVAKYAHPADSAFGSSTACKAVIIVAFICAECQILLLPLDVGNYRADSNVDMKIFWYIIYMSSAFFMIIILPIGLFYYESDEDNTFKMRLWTSIKYEVMLIVLVSIALFGSYAGLRFAQLPLVANTCQYVESATALTTILRDANATTTQSSCTRTDETLEITVSFPIYVIALACWLGWWMLILFMGAGLTALPVDLINQFRFRPIPMKEDEFARCKAELAKQVGTLLQIGKDLIEDRIKADKEGGIAGWKKRRAVQTRQNEFESNCILIEKEFNRLDQTASYKHKVEPLVYVIKLILGIICIVISLIIVIHLFCYILLKVNNRPVHPFLNNMLEDLENSSVSVLSTIMFAFIGYYLMLCAMKGNVRVGMRLLCFTFYPLLPNETFVNSFIFNAIIMNLWMFALVQFMTDMFKEYIRQTSISMIFSVQIKNMYFFKWFLQYSVFSYILIGWICICGIYFILKPSERINLGMQVKKTDLAARA</sequence>
<keyword evidence="4 5" id="KW-0472">Membrane</keyword>
<feature type="transmembrane region" description="Helical" evidence="5">
    <location>
        <begin position="363"/>
        <end position="381"/>
    </location>
</feature>